<dbReference type="InterPro" id="IPR036869">
    <property type="entry name" value="J_dom_sf"/>
</dbReference>
<dbReference type="SUPFAM" id="SSF46565">
    <property type="entry name" value="Chaperone J-domain"/>
    <property type="match status" value="1"/>
</dbReference>
<sequence>MDGTIRIDQSHEDQMIYSSNIYYSILQEYECYHGGMSRNKSHTPFSRCYDGNGIVEKGCVTSMNLAPSLYDALSEINKHRKERRHNCSSGDNVEVVSASHPKDLLKEPLNGMCIDSSLDESLPKQPFNIACIRKSARLLDSLDFFDNPVAAQQGGILADVVSDHNDPYTVMLPGTPPKETAERHFNLLDHIVEPPKSLAEPYFPGEQYASDMLPSHEGINSGLDVTHASTCEDLNSDDIIAFAKVNVMDCIDSIGVINDEASTNPMGYPGIHRDSDDAFALWVPIEHPNGSLSFYKNGEIYLKIVLRNSECAMNSISITSEEEIDNLISSPTVCRSLNTNPHDFHKSTISYTLDVSDATTLLSSAESALQPQNTDDFSSLLDESFHPSLVHNSTSSYSRIISNGDGQYRDAGRNECDAKSQSCRFRLLYQLCSPAEEYEAIKNAIIQWAYDPGEKIKDIRTLLYTLPQVLWDSVNWTPMDISSCASDKDIIKKYYRSALLICHPDKHMRADWRTALRAQLVTQALQEAWYRS</sequence>
<protein>
    <recommendedName>
        <fullName evidence="3">J domain-containing protein</fullName>
    </recommendedName>
</protein>
<evidence type="ECO:0000313" key="2">
    <source>
        <dbReference type="Proteomes" id="UP001195914"/>
    </source>
</evidence>
<dbReference type="AlphaFoldDB" id="A0AAD9GAK1"/>
<gene>
    <name evidence="1" type="ORF">X943_002255</name>
</gene>
<comment type="caution">
    <text evidence="1">The sequence shown here is derived from an EMBL/GenBank/DDBJ whole genome shotgun (WGS) entry which is preliminary data.</text>
</comment>
<reference evidence="1" key="2">
    <citation type="submission" date="2021-05" db="EMBL/GenBank/DDBJ databases">
        <authorList>
            <person name="Pain A."/>
        </authorList>
    </citation>
    <scope>NUCLEOTIDE SEQUENCE</scope>
    <source>
        <strain evidence="1">1802A</strain>
    </source>
</reference>
<dbReference type="EMBL" id="JAHBMH010000062">
    <property type="protein sequence ID" value="KAK1934849.1"/>
    <property type="molecule type" value="Genomic_DNA"/>
</dbReference>
<dbReference type="Gene3D" id="1.10.287.110">
    <property type="entry name" value="DnaJ domain"/>
    <property type="match status" value="1"/>
</dbReference>
<keyword evidence="2" id="KW-1185">Reference proteome</keyword>
<dbReference type="Proteomes" id="UP001195914">
    <property type="component" value="Unassembled WGS sequence"/>
</dbReference>
<evidence type="ECO:0008006" key="3">
    <source>
        <dbReference type="Google" id="ProtNLM"/>
    </source>
</evidence>
<organism evidence="1 2">
    <name type="scientific">Babesia divergens</name>
    <dbReference type="NCBI Taxonomy" id="32595"/>
    <lineage>
        <taxon>Eukaryota</taxon>
        <taxon>Sar</taxon>
        <taxon>Alveolata</taxon>
        <taxon>Apicomplexa</taxon>
        <taxon>Aconoidasida</taxon>
        <taxon>Piroplasmida</taxon>
        <taxon>Babesiidae</taxon>
        <taxon>Babesia</taxon>
    </lineage>
</organism>
<reference evidence="1" key="1">
    <citation type="journal article" date="2014" name="Nucleic Acids Res.">
        <title>The evolutionary dynamics of variant antigen genes in Babesia reveal a history of genomic innovation underlying host-parasite interaction.</title>
        <authorList>
            <person name="Jackson A.P."/>
            <person name="Otto T.D."/>
            <person name="Darby A."/>
            <person name="Ramaprasad A."/>
            <person name="Xia D."/>
            <person name="Echaide I.E."/>
            <person name="Farber M."/>
            <person name="Gahlot S."/>
            <person name="Gamble J."/>
            <person name="Gupta D."/>
            <person name="Gupta Y."/>
            <person name="Jackson L."/>
            <person name="Malandrin L."/>
            <person name="Malas T.B."/>
            <person name="Moussa E."/>
            <person name="Nair M."/>
            <person name="Reid A.J."/>
            <person name="Sanders M."/>
            <person name="Sharma J."/>
            <person name="Tracey A."/>
            <person name="Quail M.A."/>
            <person name="Weir W."/>
            <person name="Wastling J.M."/>
            <person name="Hall N."/>
            <person name="Willadsen P."/>
            <person name="Lingelbach K."/>
            <person name="Shiels B."/>
            <person name="Tait A."/>
            <person name="Berriman M."/>
            <person name="Allred D.R."/>
            <person name="Pain A."/>
        </authorList>
    </citation>
    <scope>NUCLEOTIDE SEQUENCE</scope>
    <source>
        <strain evidence="1">1802A</strain>
    </source>
</reference>
<name>A0AAD9GAK1_BABDI</name>
<proteinExistence type="predicted"/>
<accession>A0AAD9GAK1</accession>
<evidence type="ECO:0000313" key="1">
    <source>
        <dbReference type="EMBL" id="KAK1934849.1"/>
    </source>
</evidence>